<accession>A0A1V3TNM5</accession>
<evidence type="ECO:0000313" key="2">
    <source>
        <dbReference type="EMBL" id="KUF41746.1"/>
    </source>
</evidence>
<accession>A0A1V0BAU4</accession>
<dbReference type="InterPro" id="IPR038444">
    <property type="entry name" value="DUF465_sf"/>
</dbReference>
<evidence type="ECO:0008006" key="5">
    <source>
        <dbReference type="Google" id="ProtNLM"/>
    </source>
</evidence>
<dbReference type="GeneID" id="83037906"/>
<dbReference type="AlphaFoldDB" id="A0A0W7Z2N5"/>
<dbReference type="Proteomes" id="UP000053300">
    <property type="component" value="Unassembled WGS sequence"/>
</dbReference>
<dbReference type="RefSeq" id="WP_054066402.1">
    <property type="nucleotide sequence ID" value="NZ_CATYED010000023.1"/>
</dbReference>
<keyword evidence="3" id="KW-1185">Reference proteome</keyword>
<protein>
    <recommendedName>
        <fullName evidence="5">DUF465 domain-containing protein</fullName>
    </recommendedName>
</protein>
<dbReference type="EMBL" id="CP020121">
    <property type="protein sequence ID" value="AQZ97056.1"/>
    <property type="molecule type" value="Genomic_DNA"/>
</dbReference>
<dbReference type="Proteomes" id="UP000242792">
    <property type="component" value="Chromosome"/>
</dbReference>
<reference evidence="1 4" key="2">
    <citation type="submission" date="2017-03" db="EMBL/GenBank/DDBJ databases">
        <title>Rapid Whole Genome Sequencing of Comamonas kerstersii Causing Continuous ambulatory Peritoneal Dialysis-Associated Peritonitis.</title>
        <authorList>
            <person name="Zheng B."/>
        </authorList>
    </citation>
    <scope>NUCLEOTIDE SEQUENCE [LARGE SCALE GENOMIC DNA]</scope>
    <source>
        <strain evidence="1 4">8943</strain>
    </source>
</reference>
<dbReference type="Gene3D" id="6.10.280.50">
    <property type="match status" value="1"/>
</dbReference>
<organism evidence="2 3">
    <name type="scientific">Comamonas kerstersii</name>
    <dbReference type="NCBI Taxonomy" id="225992"/>
    <lineage>
        <taxon>Bacteria</taxon>
        <taxon>Pseudomonadati</taxon>
        <taxon>Pseudomonadota</taxon>
        <taxon>Betaproteobacteria</taxon>
        <taxon>Burkholderiales</taxon>
        <taxon>Comamonadaceae</taxon>
        <taxon>Comamonas</taxon>
    </lineage>
</organism>
<dbReference type="EMBL" id="LPXH01000019">
    <property type="protein sequence ID" value="KUF41746.1"/>
    <property type="molecule type" value="Genomic_DNA"/>
</dbReference>
<name>A0A0W7Z2N5_9BURK</name>
<evidence type="ECO:0000313" key="4">
    <source>
        <dbReference type="Proteomes" id="UP000242792"/>
    </source>
</evidence>
<dbReference type="OrthoDB" id="5616367at2"/>
<proteinExistence type="predicted"/>
<reference evidence="2 3" key="1">
    <citation type="submission" date="2015-12" db="EMBL/GenBank/DDBJ databases">
        <title>Complete genome sequence of a multi-drug resistant strain Acidovorax sp. 12322-1.</title>
        <authorList>
            <person name="Ming D."/>
            <person name="Wang M."/>
            <person name="Hu S."/>
            <person name="Zhou Y."/>
            <person name="Jiang T."/>
        </authorList>
    </citation>
    <scope>NUCLEOTIDE SEQUENCE [LARGE SCALE GENOMIC DNA]</scope>
    <source>
        <strain evidence="2 3">12322-1</strain>
    </source>
</reference>
<gene>
    <name evidence="2" type="ORF">AS359_07265</name>
    <name evidence="1" type="ORF">B5M06_01070</name>
</gene>
<sequence>MFPEYREQIAHLRANDRHFSRLFDEHNKLDHEVKQLEDKNSPAYQNDIELLKKQKLVLKEQIYELLRKTDAA</sequence>
<evidence type="ECO:0000313" key="3">
    <source>
        <dbReference type="Proteomes" id="UP000053300"/>
    </source>
</evidence>
<accession>A0A0W7Z2N5</accession>
<dbReference type="STRING" id="225992.B5M06_01070"/>
<dbReference type="KEGG" id="cke:B5M06_01070"/>
<evidence type="ECO:0000313" key="1">
    <source>
        <dbReference type="EMBL" id="AQZ97056.1"/>
    </source>
</evidence>
<dbReference type="InterPro" id="IPR007420">
    <property type="entry name" value="DUF465"/>
</dbReference>
<dbReference type="Pfam" id="PF04325">
    <property type="entry name" value="DUF465"/>
    <property type="match status" value="1"/>
</dbReference>